<comment type="subcellular location">
    <subcellularLocation>
        <location evidence="1 7">Cell membrane</location>
        <topology evidence="1 7">Multi-pass membrane protein</topology>
    </subcellularLocation>
</comment>
<keyword evidence="4 7" id="KW-0812">Transmembrane</keyword>
<comment type="caution">
    <text evidence="9">The sequence shown here is derived from an EMBL/GenBank/DDBJ whole genome shotgun (WGS) entry which is preliminary data.</text>
</comment>
<dbReference type="InterPro" id="IPR050809">
    <property type="entry name" value="UgpAE/MalFG_permease"/>
</dbReference>
<evidence type="ECO:0000256" key="3">
    <source>
        <dbReference type="ARBA" id="ARBA00022475"/>
    </source>
</evidence>
<dbReference type="PANTHER" id="PTHR43227:SF11">
    <property type="entry name" value="BLL4140 PROTEIN"/>
    <property type="match status" value="1"/>
</dbReference>
<sequence length="308" mass="34835">MMITPFFKELYKNRSLYLFALPAMLLLFGFNYMPLFGLLIAFKNYTFDQGIFGSPWMDPFYHNFKFLFQSSQAFRALRNTLLLNGLFILGGIVTQVGFALMLNEIARRRFKKLAQSATFLPYFISWIVVGVFTYVLFNSEHGLLNGLLTGLGMQPIDWYSSPHLWPIILTLIACWKTIGYGSVVYLATLSGIDATYYEAAEIDGASRWQQIVKITLPLLRPTLIMLTLLALGRIMNADFGMFYAIIGDASLLYPTTDVIDTFVYRGLRVSGDIGMSSATGFIQSVLSFILVVGFNMIVRKMDRDSALF</sequence>
<evidence type="ECO:0000256" key="5">
    <source>
        <dbReference type="ARBA" id="ARBA00022989"/>
    </source>
</evidence>
<dbReference type="PANTHER" id="PTHR43227">
    <property type="entry name" value="BLL4140 PROTEIN"/>
    <property type="match status" value="1"/>
</dbReference>
<dbReference type="SUPFAM" id="SSF161098">
    <property type="entry name" value="MetI-like"/>
    <property type="match status" value="1"/>
</dbReference>
<dbReference type="Proteomes" id="UP000256977">
    <property type="component" value="Unassembled WGS sequence"/>
</dbReference>
<dbReference type="InterPro" id="IPR000515">
    <property type="entry name" value="MetI-like"/>
</dbReference>
<evidence type="ECO:0000256" key="2">
    <source>
        <dbReference type="ARBA" id="ARBA00022448"/>
    </source>
</evidence>
<evidence type="ECO:0000256" key="7">
    <source>
        <dbReference type="RuleBase" id="RU363032"/>
    </source>
</evidence>
<comment type="similarity">
    <text evidence="7">Belongs to the binding-protein-dependent transport system permease family.</text>
</comment>
<feature type="transmembrane region" description="Helical" evidence="7">
    <location>
        <begin position="164"/>
        <end position="187"/>
    </location>
</feature>
<keyword evidence="3" id="KW-1003">Cell membrane</keyword>
<evidence type="ECO:0000313" key="9">
    <source>
        <dbReference type="EMBL" id="RED57927.1"/>
    </source>
</evidence>
<dbReference type="InterPro" id="IPR035906">
    <property type="entry name" value="MetI-like_sf"/>
</dbReference>
<evidence type="ECO:0000256" key="6">
    <source>
        <dbReference type="ARBA" id="ARBA00023136"/>
    </source>
</evidence>
<name>A0A3D9I859_9BACL</name>
<feature type="transmembrane region" description="Helical" evidence="7">
    <location>
        <begin position="114"/>
        <end position="137"/>
    </location>
</feature>
<organism evidence="9 10">
    <name type="scientific">Cohnella phaseoli</name>
    <dbReference type="NCBI Taxonomy" id="456490"/>
    <lineage>
        <taxon>Bacteria</taxon>
        <taxon>Bacillati</taxon>
        <taxon>Bacillota</taxon>
        <taxon>Bacilli</taxon>
        <taxon>Bacillales</taxon>
        <taxon>Paenibacillaceae</taxon>
        <taxon>Cohnella</taxon>
    </lineage>
</organism>
<feature type="transmembrane region" description="Helical" evidence="7">
    <location>
        <begin position="81"/>
        <end position="102"/>
    </location>
</feature>
<keyword evidence="6 7" id="KW-0472">Membrane</keyword>
<dbReference type="GO" id="GO:0005886">
    <property type="term" value="C:plasma membrane"/>
    <property type="evidence" value="ECO:0007669"/>
    <property type="project" value="UniProtKB-SubCell"/>
</dbReference>
<keyword evidence="5 7" id="KW-1133">Transmembrane helix</keyword>
<proteinExistence type="inferred from homology"/>
<dbReference type="Pfam" id="PF00528">
    <property type="entry name" value="BPD_transp_1"/>
    <property type="match status" value="1"/>
</dbReference>
<evidence type="ECO:0000259" key="8">
    <source>
        <dbReference type="PROSITE" id="PS50928"/>
    </source>
</evidence>
<evidence type="ECO:0000256" key="1">
    <source>
        <dbReference type="ARBA" id="ARBA00004651"/>
    </source>
</evidence>
<feature type="transmembrane region" description="Helical" evidence="7">
    <location>
        <begin position="16"/>
        <end position="42"/>
    </location>
</feature>
<dbReference type="CDD" id="cd06261">
    <property type="entry name" value="TM_PBP2"/>
    <property type="match status" value="1"/>
</dbReference>
<protein>
    <submittedName>
        <fullName evidence="9">Putative aldouronate transport system permease protein</fullName>
    </submittedName>
</protein>
<evidence type="ECO:0000256" key="4">
    <source>
        <dbReference type="ARBA" id="ARBA00022692"/>
    </source>
</evidence>
<dbReference type="EMBL" id="QRDZ01000035">
    <property type="protein sequence ID" value="RED57927.1"/>
    <property type="molecule type" value="Genomic_DNA"/>
</dbReference>
<dbReference type="RefSeq" id="WP_391571355.1">
    <property type="nucleotide sequence ID" value="NZ_QRDZ01000035.1"/>
</dbReference>
<dbReference type="AlphaFoldDB" id="A0A3D9I859"/>
<evidence type="ECO:0000313" key="10">
    <source>
        <dbReference type="Proteomes" id="UP000256977"/>
    </source>
</evidence>
<reference evidence="9 10" key="1">
    <citation type="submission" date="2018-07" db="EMBL/GenBank/DDBJ databases">
        <title>Genomic Encyclopedia of Type Strains, Phase III (KMG-III): the genomes of soil and plant-associated and newly described type strains.</title>
        <authorList>
            <person name="Whitman W."/>
        </authorList>
    </citation>
    <scope>NUCLEOTIDE SEQUENCE [LARGE SCALE GENOMIC DNA]</scope>
    <source>
        <strain evidence="9 10">CECT 7287</strain>
    </source>
</reference>
<keyword evidence="2 7" id="KW-0813">Transport</keyword>
<dbReference type="Gene3D" id="1.10.3720.10">
    <property type="entry name" value="MetI-like"/>
    <property type="match status" value="1"/>
</dbReference>
<feature type="domain" description="ABC transmembrane type-1" evidence="8">
    <location>
        <begin position="77"/>
        <end position="294"/>
    </location>
</feature>
<dbReference type="PROSITE" id="PS50928">
    <property type="entry name" value="ABC_TM1"/>
    <property type="match status" value="1"/>
</dbReference>
<dbReference type="GO" id="GO:0055085">
    <property type="term" value="P:transmembrane transport"/>
    <property type="evidence" value="ECO:0007669"/>
    <property type="project" value="InterPro"/>
</dbReference>
<accession>A0A3D9I859</accession>
<feature type="transmembrane region" description="Helical" evidence="7">
    <location>
        <begin position="280"/>
        <end position="298"/>
    </location>
</feature>
<gene>
    <name evidence="9" type="ORF">DFP98_13522</name>
</gene>
<keyword evidence="10" id="KW-1185">Reference proteome</keyword>
<feature type="transmembrane region" description="Helical" evidence="7">
    <location>
        <begin position="223"/>
        <end position="246"/>
    </location>
</feature>